<feature type="signal peptide" evidence="1">
    <location>
        <begin position="1"/>
        <end position="23"/>
    </location>
</feature>
<gene>
    <name evidence="2" type="ORF">SAMN05421774_101692</name>
</gene>
<dbReference type="Proteomes" id="UP000186141">
    <property type="component" value="Unassembled WGS sequence"/>
</dbReference>
<evidence type="ECO:0000256" key="1">
    <source>
        <dbReference type="SAM" id="SignalP"/>
    </source>
</evidence>
<evidence type="ECO:0000313" key="2">
    <source>
        <dbReference type="EMBL" id="SIS65299.1"/>
    </source>
</evidence>
<evidence type="ECO:0000313" key="3">
    <source>
        <dbReference type="Proteomes" id="UP000186141"/>
    </source>
</evidence>
<proteinExistence type="predicted"/>
<protein>
    <recommendedName>
        <fullName evidence="4">Antifreeze glycopeptide polyprotein</fullName>
    </recommendedName>
</protein>
<reference evidence="2 3" key="1">
    <citation type="submission" date="2017-01" db="EMBL/GenBank/DDBJ databases">
        <authorList>
            <person name="Mah S.A."/>
            <person name="Swanson W.J."/>
            <person name="Moy G.W."/>
            <person name="Vacquier V.D."/>
        </authorList>
    </citation>
    <scope>NUCLEOTIDE SEQUENCE [LARGE SCALE GENOMIC DNA]</scope>
    <source>
        <strain evidence="2 3">DSM 26375</strain>
    </source>
</reference>
<organism evidence="2 3">
    <name type="scientific">Gemmobacter megaterium</name>
    <dbReference type="NCBI Taxonomy" id="1086013"/>
    <lineage>
        <taxon>Bacteria</taxon>
        <taxon>Pseudomonadati</taxon>
        <taxon>Pseudomonadota</taxon>
        <taxon>Alphaproteobacteria</taxon>
        <taxon>Rhodobacterales</taxon>
        <taxon>Paracoccaceae</taxon>
        <taxon>Gemmobacter</taxon>
    </lineage>
</organism>
<dbReference type="AlphaFoldDB" id="A0A1N7KUL3"/>
<dbReference type="EMBL" id="FTOT01000001">
    <property type="protein sequence ID" value="SIS65299.1"/>
    <property type="molecule type" value="Genomic_DNA"/>
</dbReference>
<name>A0A1N7KUL3_9RHOB</name>
<keyword evidence="1" id="KW-0732">Signal</keyword>
<feature type="chain" id="PRO_5011958531" description="Antifreeze glycopeptide polyprotein" evidence="1">
    <location>
        <begin position="24"/>
        <end position="516"/>
    </location>
</feature>
<sequence>MATDHKTILAAALLLIAAGQAQAEGTPLSAIDWLSDTVARPVIAPPVAEPPTSPPGEIEAITTTPLADRNLDAVGVLPPQVTGIDRRFWARSSVATLGQMIQGDHPEPLPALRDLMQILMLAEIDAPADADGTGTFLLARIDKLLEMGALDAAAALVDAAGDPTPDLFRRAFDIALLLGTEDAACADLRAAPGIAPTFAARIFCLARGGDWQAAELTLRTAQALGQITAAEDALLERFLAPELFEDADPLPVPERISPLVLRIHEAIGEPVSSTSLPLAFAHGDLTPATGWKARLEAAERLARVGAITPGELLEIYAERTPAASGGVWTRVSAVQRFETDLATGNAAALASSLPRVWAALSEMELEVPFAETYGAALSRVPMEGEAGQLAFRIALLAPGYEVAAIGRTPETEMETFLIGLARGAVTAPPPPDGLARAIALAFPASGAIPPLTGPAEPLVKAGRMGEAALAAIDRVTHGAMGDRRGVTDGLVVLRHLGLEAPARKAALQLMLLERDG</sequence>
<keyword evidence="3" id="KW-1185">Reference proteome</keyword>
<accession>A0A1N7KUL3</accession>
<dbReference type="OrthoDB" id="7929427at2"/>
<evidence type="ECO:0008006" key="4">
    <source>
        <dbReference type="Google" id="ProtNLM"/>
    </source>
</evidence>
<dbReference type="STRING" id="1086013.SAMN05421774_101692"/>
<dbReference type="RefSeq" id="WP_076528667.1">
    <property type="nucleotide sequence ID" value="NZ_BMEH01000001.1"/>
</dbReference>